<name>A0ABV5HEI2_9FLAO</name>
<evidence type="ECO:0000313" key="2">
    <source>
        <dbReference type="Proteomes" id="UP001589562"/>
    </source>
</evidence>
<dbReference type="InterPro" id="IPR029069">
    <property type="entry name" value="HotDog_dom_sf"/>
</dbReference>
<keyword evidence="1" id="KW-0378">Hydrolase</keyword>
<dbReference type="CDD" id="cd00586">
    <property type="entry name" value="4HBT"/>
    <property type="match status" value="1"/>
</dbReference>
<keyword evidence="2" id="KW-1185">Reference proteome</keyword>
<comment type="caution">
    <text evidence="1">The sequence shown here is derived from an EMBL/GenBank/DDBJ whole genome shotgun (WGS) entry which is preliminary data.</text>
</comment>
<dbReference type="RefSeq" id="WP_278009920.1">
    <property type="nucleotide sequence ID" value="NZ_CP121112.1"/>
</dbReference>
<sequence length="165" mass="19790">MNKILKTKRKIRFQDCDPFNHLNNSKYLEYFINVREDQIAENYDLDIFKYMKTTGLSWVVASNQISYVRPAFTMETVVIESQLIQYTENLLLVEMKMWNEDETELKAVLWIKFIHYNIQAKKVTNHSDDLMKLFQSVVVPVNQSIFENRYLEIIQELKNRTYTDS</sequence>
<dbReference type="GO" id="GO:0016787">
    <property type="term" value="F:hydrolase activity"/>
    <property type="evidence" value="ECO:0007669"/>
    <property type="project" value="UniProtKB-KW"/>
</dbReference>
<dbReference type="EC" id="3.1.2.-" evidence="1"/>
<dbReference type="Proteomes" id="UP001589562">
    <property type="component" value="Unassembled WGS sequence"/>
</dbReference>
<dbReference type="Gene3D" id="3.10.129.10">
    <property type="entry name" value="Hotdog Thioesterase"/>
    <property type="match status" value="1"/>
</dbReference>
<evidence type="ECO:0000313" key="1">
    <source>
        <dbReference type="EMBL" id="MFB9110101.1"/>
    </source>
</evidence>
<reference evidence="1 2" key="1">
    <citation type="submission" date="2024-09" db="EMBL/GenBank/DDBJ databases">
        <authorList>
            <person name="Sun Q."/>
            <person name="Mori K."/>
        </authorList>
    </citation>
    <scope>NUCLEOTIDE SEQUENCE [LARGE SCALE GENOMIC DNA]</scope>
    <source>
        <strain evidence="1 2">CECT 8365</strain>
    </source>
</reference>
<gene>
    <name evidence="1" type="ORF">ACFFVK_16065</name>
</gene>
<protein>
    <submittedName>
        <fullName evidence="1">Acyl-CoA thioesterase</fullName>
        <ecNumber evidence="1">3.1.2.-</ecNumber>
    </submittedName>
</protein>
<accession>A0ABV5HEI2</accession>
<dbReference type="EMBL" id="JBHMFE010000020">
    <property type="protein sequence ID" value="MFB9110101.1"/>
    <property type="molecule type" value="Genomic_DNA"/>
</dbReference>
<dbReference type="Pfam" id="PF13279">
    <property type="entry name" value="4HBT_2"/>
    <property type="match status" value="1"/>
</dbReference>
<organism evidence="1 2">
    <name type="scientific">Flavobacterium gyeonganense</name>
    <dbReference type="NCBI Taxonomy" id="1310418"/>
    <lineage>
        <taxon>Bacteria</taxon>
        <taxon>Pseudomonadati</taxon>
        <taxon>Bacteroidota</taxon>
        <taxon>Flavobacteriia</taxon>
        <taxon>Flavobacteriales</taxon>
        <taxon>Flavobacteriaceae</taxon>
        <taxon>Flavobacterium</taxon>
    </lineage>
</organism>
<dbReference type="SUPFAM" id="SSF54637">
    <property type="entry name" value="Thioesterase/thiol ester dehydrase-isomerase"/>
    <property type="match status" value="1"/>
</dbReference>
<proteinExistence type="predicted"/>